<accession>A0A2P2NU84</accession>
<protein>
    <submittedName>
        <fullName evidence="1">Uncharacterized protein</fullName>
    </submittedName>
</protein>
<reference evidence="1" key="1">
    <citation type="submission" date="2018-02" db="EMBL/GenBank/DDBJ databases">
        <title>Rhizophora mucronata_Transcriptome.</title>
        <authorList>
            <person name="Meera S.P."/>
            <person name="Sreeshan A."/>
            <person name="Augustine A."/>
        </authorList>
    </citation>
    <scope>NUCLEOTIDE SEQUENCE</scope>
    <source>
        <tissue evidence="1">Leaf</tissue>
    </source>
</reference>
<sequence length="49" mass="5618">MVRLRHSIGKFVFLEKPQVGVHNINLLIVALRIHVRLGIQSPFTVSHVF</sequence>
<name>A0A2P2NU84_RHIMU</name>
<dbReference type="AlphaFoldDB" id="A0A2P2NU84"/>
<proteinExistence type="predicted"/>
<dbReference type="EMBL" id="GGEC01065516">
    <property type="protein sequence ID" value="MBX46000.1"/>
    <property type="molecule type" value="Transcribed_RNA"/>
</dbReference>
<organism evidence="1">
    <name type="scientific">Rhizophora mucronata</name>
    <name type="common">Asiatic mangrove</name>
    <dbReference type="NCBI Taxonomy" id="61149"/>
    <lineage>
        <taxon>Eukaryota</taxon>
        <taxon>Viridiplantae</taxon>
        <taxon>Streptophyta</taxon>
        <taxon>Embryophyta</taxon>
        <taxon>Tracheophyta</taxon>
        <taxon>Spermatophyta</taxon>
        <taxon>Magnoliopsida</taxon>
        <taxon>eudicotyledons</taxon>
        <taxon>Gunneridae</taxon>
        <taxon>Pentapetalae</taxon>
        <taxon>rosids</taxon>
        <taxon>fabids</taxon>
        <taxon>Malpighiales</taxon>
        <taxon>Rhizophoraceae</taxon>
        <taxon>Rhizophora</taxon>
    </lineage>
</organism>
<evidence type="ECO:0000313" key="1">
    <source>
        <dbReference type="EMBL" id="MBX46000.1"/>
    </source>
</evidence>